<organism evidence="2">
    <name type="scientific">marine sediment metagenome</name>
    <dbReference type="NCBI Taxonomy" id="412755"/>
    <lineage>
        <taxon>unclassified sequences</taxon>
        <taxon>metagenomes</taxon>
        <taxon>ecological metagenomes</taxon>
    </lineage>
</organism>
<dbReference type="AlphaFoldDB" id="A0A0F9M528"/>
<evidence type="ECO:0000313" key="2">
    <source>
        <dbReference type="EMBL" id="KKM64302.1"/>
    </source>
</evidence>
<gene>
    <name evidence="2" type="ORF">LCGC14_1502720</name>
</gene>
<protein>
    <submittedName>
        <fullName evidence="2">Uncharacterized protein</fullName>
    </submittedName>
</protein>
<reference evidence="2" key="1">
    <citation type="journal article" date="2015" name="Nature">
        <title>Complex archaea that bridge the gap between prokaryotes and eukaryotes.</title>
        <authorList>
            <person name="Spang A."/>
            <person name="Saw J.H."/>
            <person name="Jorgensen S.L."/>
            <person name="Zaremba-Niedzwiedzka K."/>
            <person name="Martijn J."/>
            <person name="Lind A.E."/>
            <person name="van Eijk R."/>
            <person name="Schleper C."/>
            <person name="Guy L."/>
            <person name="Ettema T.J."/>
        </authorList>
    </citation>
    <scope>NUCLEOTIDE SEQUENCE</scope>
</reference>
<comment type="caution">
    <text evidence="2">The sequence shown here is derived from an EMBL/GenBank/DDBJ whole genome shotgun (WGS) entry which is preliminary data.</text>
</comment>
<sequence length="136" mass="15476">MRKPTGLDSAKSDIKNQIENQQDSDIKSPSVVSNLPNIIPDPKNTMRSKLADTFNTIALNQMFTEMSNKIIQTEMVLNENSENPERILKTNELKTNIPIEEHPGKGLFSELIERKWILSINTFSFSKVKFPSITKL</sequence>
<feature type="region of interest" description="Disordered" evidence="1">
    <location>
        <begin position="1"/>
        <end position="46"/>
    </location>
</feature>
<name>A0A0F9M528_9ZZZZ</name>
<accession>A0A0F9M528</accession>
<evidence type="ECO:0000256" key="1">
    <source>
        <dbReference type="SAM" id="MobiDB-lite"/>
    </source>
</evidence>
<dbReference type="EMBL" id="LAZR01010928">
    <property type="protein sequence ID" value="KKM64302.1"/>
    <property type="molecule type" value="Genomic_DNA"/>
</dbReference>
<proteinExistence type="predicted"/>